<keyword evidence="1" id="KW-0472">Membrane</keyword>
<proteinExistence type="predicted"/>
<evidence type="ECO:0000313" key="2">
    <source>
        <dbReference type="EMBL" id="MBK5896640.1"/>
    </source>
</evidence>
<dbReference type="Proteomes" id="UP000604730">
    <property type="component" value="Unassembled WGS sequence"/>
</dbReference>
<dbReference type="EMBL" id="JAEPRJ010000001">
    <property type="protein sequence ID" value="MBK5896640.1"/>
    <property type="molecule type" value="Genomic_DNA"/>
</dbReference>
<gene>
    <name evidence="2" type="ORF">JJN12_02410</name>
</gene>
<sequence length="158" mass="17731">MINNIKRRINSGGALVILVILVVAMSIFAILAVQSSLNEKKLSTKTDESIRNYYRMDAEAERVYAKIDEIIKTSEDLTGDLAKLKELKDVKPDDGGVLVEVGDIKYEGDRPFLISYSVVKDERSLNVEVGVSGKETTINRWSTKTKSEDLQYELEITD</sequence>
<keyword evidence="1" id="KW-1133">Transmembrane helix</keyword>
<name>A0ABS1IXV0_9FIRM</name>
<evidence type="ECO:0000256" key="1">
    <source>
        <dbReference type="SAM" id="Phobius"/>
    </source>
</evidence>
<evidence type="ECO:0000313" key="3">
    <source>
        <dbReference type="Proteomes" id="UP000604730"/>
    </source>
</evidence>
<keyword evidence="3" id="KW-1185">Reference proteome</keyword>
<feature type="transmembrane region" description="Helical" evidence="1">
    <location>
        <begin position="12"/>
        <end position="33"/>
    </location>
</feature>
<keyword evidence="1" id="KW-0812">Transmembrane</keyword>
<organism evidence="2 3">
    <name type="scientific">Catonella massiliensis</name>
    <dbReference type="NCBI Taxonomy" id="2799636"/>
    <lineage>
        <taxon>Bacteria</taxon>
        <taxon>Bacillati</taxon>
        <taxon>Bacillota</taxon>
        <taxon>Clostridia</taxon>
        <taxon>Lachnospirales</taxon>
        <taxon>Lachnospiraceae</taxon>
        <taxon>Catonella</taxon>
    </lineage>
</organism>
<comment type="caution">
    <text evidence="2">The sequence shown here is derived from an EMBL/GenBank/DDBJ whole genome shotgun (WGS) entry which is preliminary data.</text>
</comment>
<evidence type="ECO:0008006" key="4">
    <source>
        <dbReference type="Google" id="ProtNLM"/>
    </source>
</evidence>
<dbReference type="RefSeq" id="WP_208428200.1">
    <property type="nucleotide sequence ID" value="NZ_JAEPRJ010000001.1"/>
</dbReference>
<protein>
    <recommendedName>
        <fullName evidence="4">Type 4 fimbrial biogenesis protein PilX N-terminal domain-containing protein</fullName>
    </recommendedName>
</protein>
<accession>A0ABS1IXV0</accession>
<reference evidence="2 3" key="1">
    <citation type="submission" date="2021-01" db="EMBL/GenBank/DDBJ databases">
        <title>Isolation and description of Catonella massiliensis sp. nov., a novel Catonella species, isolated from a stable periodontitis subject.</title>
        <authorList>
            <person name="Antezack A."/>
            <person name="Boxberger M."/>
            <person name="La Scola B."/>
            <person name="Monnet-Corti V."/>
        </authorList>
    </citation>
    <scope>NUCLEOTIDE SEQUENCE [LARGE SCALE GENOMIC DNA]</scope>
    <source>
        <strain evidence="2 3">Marseille-Q4567</strain>
    </source>
</reference>